<name>A0ABN6UNS5_9GAMM</name>
<dbReference type="RefSeq" id="WP_281779944.1">
    <property type="nucleotide sequence ID" value="NZ_AP027041.1"/>
</dbReference>
<accession>A0ABN6UNS5</accession>
<proteinExistence type="predicted"/>
<dbReference type="Proteomes" id="UP001317822">
    <property type="component" value="Chromosome"/>
</dbReference>
<organism evidence="1 2">
    <name type="scientific">Lysobacter auxotrophicus</name>
    <dbReference type="NCBI Taxonomy" id="2992573"/>
    <lineage>
        <taxon>Bacteria</taxon>
        <taxon>Pseudomonadati</taxon>
        <taxon>Pseudomonadota</taxon>
        <taxon>Gammaproteobacteria</taxon>
        <taxon>Lysobacterales</taxon>
        <taxon>Lysobacteraceae</taxon>
        <taxon>Lysobacter</taxon>
    </lineage>
</organism>
<reference evidence="1 2" key="1">
    <citation type="journal article" date="2023" name="Int. J. Syst. Evol. Microbiol.">
        <title>Physiological and genomic analyses of cobalamin (vitamin B12)-auxotrophy of Lysobacter auxotrophicus sp. nov., a methionine-auxotrophic chitinolytic bacterium isolated from chitin-treated soil.</title>
        <authorList>
            <person name="Saito A."/>
            <person name="Dohra H."/>
            <person name="Hamada M."/>
            <person name="Moriuchi R."/>
            <person name="Kotsuchibashi Y."/>
            <person name="Mori K."/>
        </authorList>
    </citation>
    <scope>NUCLEOTIDE SEQUENCE [LARGE SCALE GENOMIC DNA]</scope>
    <source>
        <strain evidence="1 2">5-21a</strain>
    </source>
</reference>
<gene>
    <name evidence="1" type="ORF">LA521A_32600</name>
</gene>
<protein>
    <submittedName>
        <fullName evidence="1">Uncharacterized protein</fullName>
    </submittedName>
</protein>
<sequence>MRTWANGLAISAVVLVVLNLASPYWERGLATKEAEETSPDGCYRLERYRPFWVLPSFLHTQPHPDPEAGKRPFWTLPLWDFPVFYRLYYAPTNDLITETDVYEGTSLGQTHWGPTVAIGMLKVADIHEAVPCSHAARRRLR</sequence>
<dbReference type="EMBL" id="AP027041">
    <property type="protein sequence ID" value="BDU18059.1"/>
    <property type="molecule type" value="Genomic_DNA"/>
</dbReference>
<evidence type="ECO:0000313" key="2">
    <source>
        <dbReference type="Proteomes" id="UP001317822"/>
    </source>
</evidence>
<keyword evidence="2" id="KW-1185">Reference proteome</keyword>
<evidence type="ECO:0000313" key="1">
    <source>
        <dbReference type="EMBL" id="BDU18059.1"/>
    </source>
</evidence>